<keyword evidence="2" id="KW-1185">Reference proteome</keyword>
<dbReference type="RefSeq" id="WP_379253293.1">
    <property type="nucleotide sequence ID" value="NZ_JBHTGQ010000041.1"/>
</dbReference>
<gene>
    <name evidence="1" type="ORF">ACFQWB_15590</name>
</gene>
<dbReference type="Proteomes" id="UP001596528">
    <property type="component" value="Unassembled WGS sequence"/>
</dbReference>
<sequence length="376" mass="43133">MNGVDHVNAQRSERAPAGPLSLMYRVYRQVLPGVREALDVWKRRAGSIPDPELRTQALASIAGKEFHCQGGAVFAALHPAAANVLIPLIVALQTISDYLDNLCDRSTSLDPDDFRLLHRSMLDAVDPDAEPADYYALRRERDDGGYLDELVRTCQNCVRRLPSYGLVRSEVDRLVGLYGDLQVYKHIRKDLRETALLDWWERHRDGYPDIKWNEFAAAAGSTLAMFYLFTAAADPGLRPERVAAIRQAYFPYVCGLHILLDYLIDQEEDRLGGDLNFCSYYSGREETAERIALVAERAREAVAALPERRFHRMIIEGLLALYLSDPKVSGQQDVRHIRRRLMRRSPWMRLFFWGNSVYIRARSLRQPLRRERAQTE</sequence>
<accession>A0ABW2V5D8</accession>
<proteinExistence type="predicted"/>
<evidence type="ECO:0000313" key="1">
    <source>
        <dbReference type="EMBL" id="MFC7751342.1"/>
    </source>
</evidence>
<dbReference type="Pfam" id="PF10776">
    <property type="entry name" value="DUF2600"/>
    <property type="match status" value="1"/>
</dbReference>
<reference evidence="2" key="1">
    <citation type="journal article" date="2019" name="Int. J. Syst. Evol. Microbiol.">
        <title>The Global Catalogue of Microorganisms (GCM) 10K type strain sequencing project: providing services to taxonomists for standard genome sequencing and annotation.</title>
        <authorList>
            <consortium name="The Broad Institute Genomics Platform"/>
            <consortium name="The Broad Institute Genome Sequencing Center for Infectious Disease"/>
            <person name="Wu L."/>
            <person name="Ma J."/>
        </authorList>
    </citation>
    <scope>NUCLEOTIDE SEQUENCE [LARGE SCALE GENOMIC DNA]</scope>
    <source>
        <strain evidence="2">JCM 18657</strain>
    </source>
</reference>
<dbReference type="EMBL" id="JBHTGQ010000041">
    <property type="protein sequence ID" value="MFC7751342.1"/>
    <property type="molecule type" value="Genomic_DNA"/>
</dbReference>
<comment type="caution">
    <text evidence="1">The sequence shown here is derived from an EMBL/GenBank/DDBJ whole genome shotgun (WGS) entry which is preliminary data.</text>
</comment>
<dbReference type="InterPro" id="IPR019712">
    <property type="entry name" value="YtpB-like"/>
</dbReference>
<evidence type="ECO:0000313" key="2">
    <source>
        <dbReference type="Proteomes" id="UP001596528"/>
    </source>
</evidence>
<protein>
    <submittedName>
        <fullName evidence="1">Tetraprenyl-beta-curcumene synthase family protein</fullName>
    </submittedName>
</protein>
<name>A0ABW2V5D8_9BACL</name>
<organism evidence="1 2">
    <name type="scientific">Paenibacillus thermoaerophilus</name>
    <dbReference type="NCBI Taxonomy" id="1215385"/>
    <lineage>
        <taxon>Bacteria</taxon>
        <taxon>Bacillati</taxon>
        <taxon>Bacillota</taxon>
        <taxon>Bacilli</taxon>
        <taxon>Bacillales</taxon>
        <taxon>Paenibacillaceae</taxon>
        <taxon>Paenibacillus</taxon>
    </lineage>
</organism>